<dbReference type="RefSeq" id="WP_217940789.1">
    <property type="nucleotide sequence ID" value="NZ_JAHTGR010000002.1"/>
</dbReference>
<keyword evidence="14" id="KW-1185">Reference proteome</keyword>
<protein>
    <submittedName>
        <fullName evidence="11">FxDxF family PEP-CTERM protein</fullName>
    </submittedName>
</protein>
<dbReference type="Proteomes" id="UP001155901">
    <property type="component" value="Unassembled WGS sequence"/>
</dbReference>
<organism evidence="11 13">
    <name type="scientific">Duganella violaceipulchra</name>
    <dbReference type="NCBI Taxonomy" id="2849652"/>
    <lineage>
        <taxon>Bacteria</taxon>
        <taxon>Pseudomonadati</taxon>
        <taxon>Pseudomonadota</taxon>
        <taxon>Betaproteobacteria</taxon>
        <taxon>Burkholderiales</taxon>
        <taxon>Oxalobacteraceae</taxon>
        <taxon>Telluria group</taxon>
        <taxon>Duganella</taxon>
    </lineage>
</organism>
<evidence type="ECO:0000259" key="9">
    <source>
        <dbReference type="Pfam" id="PF07589"/>
    </source>
</evidence>
<dbReference type="EMBL" id="JAHTGR010000002">
    <property type="protein sequence ID" value="MBV6320064.1"/>
    <property type="molecule type" value="Genomic_DNA"/>
</dbReference>
<keyword evidence="5" id="KW-0472">Membrane</keyword>
<evidence type="ECO:0000256" key="7">
    <source>
        <dbReference type="ARBA" id="ARBA00023180"/>
    </source>
</evidence>
<dbReference type="InterPro" id="IPR048525">
    <property type="entry name" value="DDR1-2_DS-like"/>
</dbReference>
<feature type="domain" description="Ice-binding protein C-terminal" evidence="9">
    <location>
        <begin position="181"/>
        <end position="205"/>
    </location>
</feature>
<keyword evidence="2" id="KW-0812">Transmembrane</keyword>
<dbReference type="AlphaFoldDB" id="A0AA41L2C5"/>
<dbReference type="Pfam" id="PF21114">
    <property type="entry name" value="DDR1-2_DS-like"/>
    <property type="match status" value="1"/>
</dbReference>
<name>A0AA41L2C5_9BURK</name>
<keyword evidence="6" id="KW-1015">Disulfide bond</keyword>
<comment type="subcellular location">
    <subcellularLocation>
        <location evidence="1">Membrane</location>
        <topology evidence="1">Single-pass type I membrane protein</topology>
    </subcellularLocation>
</comment>
<evidence type="ECO:0000313" key="14">
    <source>
        <dbReference type="Proteomes" id="UP001162889"/>
    </source>
</evidence>
<feature type="chain" id="PRO_5041383768" evidence="8">
    <location>
        <begin position="22"/>
        <end position="206"/>
    </location>
</feature>
<dbReference type="Pfam" id="PF07589">
    <property type="entry name" value="PEP-CTERM"/>
    <property type="match status" value="1"/>
</dbReference>
<dbReference type="NCBIfam" id="NF038126">
    <property type="entry name" value="PEP_CTERM_FxDxF"/>
    <property type="match status" value="1"/>
</dbReference>
<feature type="signal peptide" evidence="8">
    <location>
        <begin position="1"/>
        <end position="21"/>
    </location>
</feature>
<evidence type="ECO:0000256" key="1">
    <source>
        <dbReference type="ARBA" id="ARBA00004479"/>
    </source>
</evidence>
<comment type="caution">
    <text evidence="11">The sequence shown here is derived from an EMBL/GenBank/DDBJ whole genome shotgun (WGS) entry which is preliminary data.</text>
</comment>
<gene>
    <name evidence="11" type="ORF">KVP70_03880</name>
    <name evidence="12" type="ORF">L1274_004170</name>
</gene>
<evidence type="ECO:0000256" key="2">
    <source>
        <dbReference type="ARBA" id="ARBA00022692"/>
    </source>
</evidence>
<accession>A0AA41L2C5</accession>
<evidence type="ECO:0000256" key="3">
    <source>
        <dbReference type="ARBA" id="ARBA00022729"/>
    </source>
</evidence>
<evidence type="ECO:0000259" key="10">
    <source>
        <dbReference type="Pfam" id="PF21114"/>
    </source>
</evidence>
<evidence type="ECO:0000256" key="6">
    <source>
        <dbReference type="ARBA" id="ARBA00023157"/>
    </source>
</evidence>
<evidence type="ECO:0000256" key="8">
    <source>
        <dbReference type="SAM" id="SignalP"/>
    </source>
</evidence>
<keyword evidence="4" id="KW-1133">Transmembrane helix</keyword>
<dbReference type="NCBIfam" id="NF035944">
    <property type="entry name" value="PEPxxWA-CTERM"/>
    <property type="match status" value="1"/>
</dbReference>
<dbReference type="InterPro" id="IPR013424">
    <property type="entry name" value="Ice-binding_C"/>
</dbReference>
<keyword evidence="7" id="KW-0325">Glycoprotein</keyword>
<dbReference type="Proteomes" id="UP001162889">
    <property type="component" value="Unassembled WGS sequence"/>
</dbReference>
<dbReference type="GO" id="GO:0016020">
    <property type="term" value="C:membrane"/>
    <property type="evidence" value="ECO:0007669"/>
    <property type="project" value="UniProtKB-SubCell"/>
</dbReference>
<dbReference type="EMBL" id="JALJZU010000008">
    <property type="protein sequence ID" value="MCP2010430.1"/>
    <property type="molecule type" value="Genomic_DNA"/>
</dbReference>
<dbReference type="NCBIfam" id="TIGR02595">
    <property type="entry name" value="PEP_CTERM"/>
    <property type="match status" value="1"/>
</dbReference>
<proteinExistence type="predicted"/>
<keyword evidence="3 8" id="KW-0732">Signal</keyword>
<evidence type="ECO:0000313" key="11">
    <source>
        <dbReference type="EMBL" id="MBV6320064.1"/>
    </source>
</evidence>
<reference evidence="12" key="2">
    <citation type="submission" date="2022-03" db="EMBL/GenBank/DDBJ databases">
        <title>Genome Encyclopedia of Bacteria and Archaea VI: Functional Genomics of Type Strains.</title>
        <authorList>
            <person name="Whitman W."/>
        </authorList>
    </citation>
    <scope>NUCLEOTIDE SEQUENCE</scope>
    <source>
        <strain evidence="12">HSC-15S17</strain>
    </source>
</reference>
<feature type="domain" description="Discoidin" evidence="10">
    <location>
        <begin position="28"/>
        <end position="114"/>
    </location>
</feature>
<evidence type="ECO:0000313" key="13">
    <source>
        <dbReference type="Proteomes" id="UP001155901"/>
    </source>
</evidence>
<reference evidence="11" key="1">
    <citation type="submission" date="2021-07" db="EMBL/GenBank/DDBJ databases">
        <title>Characterization of violacein-producing bacteria and related species.</title>
        <authorList>
            <person name="Wilson H.S."/>
            <person name="De Leon M.E."/>
        </authorList>
    </citation>
    <scope>NUCLEOTIDE SEQUENCE</scope>
    <source>
        <strain evidence="11">HSC-15S17</strain>
    </source>
</reference>
<evidence type="ECO:0000256" key="4">
    <source>
        <dbReference type="ARBA" id="ARBA00022989"/>
    </source>
</evidence>
<evidence type="ECO:0000256" key="5">
    <source>
        <dbReference type="ARBA" id="ARBA00023136"/>
    </source>
</evidence>
<evidence type="ECO:0000313" key="12">
    <source>
        <dbReference type="EMBL" id="MCP2010430.1"/>
    </source>
</evidence>
<sequence>MKHVRLCAALAACCASTLAAAATPVANSYDMLNGNTGSYHYWDDTYTGAGCVTCDNASLSGGLGQLTDGIVASDNWFVTEAPGHGPYVGWTLDPTIKFHFNASTNVDTVKIHFDDADGAGGVSAPSAVIINGNTYTVAEPAGSAPFWFTANGVGFTGNDLNVTFVRKNAWVFASEVQFANAVPEPETYAMMLAGLALIGVAARRRR</sequence>